<protein>
    <submittedName>
        <fullName evidence="1">Uncharacterized protein</fullName>
    </submittedName>
</protein>
<gene>
    <name evidence="1" type="ORF">NQ176_g2609</name>
</gene>
<comment type="caution">
    <text evidence="1">The sequence shown here is derived from an EMBL/GenBank/DDBJ whole genome shotgun (WGS) entry which is preliminary data.</text>
</comment>
<evidence type="ECO:0000313" key="1">
    <source>
        <dbReference type="EMBL" id="KAJ2980494.1"/>
    </source>
</evidence>
<sequence length="603" mass="67149">MTEGIAQYSPSRAALASAIHAAPARLDALESAQDANAAKLKEYEALPVAASASTPAPPTIRDPELSGPPSGNRDGTAYEHLQRHIPSRSQHSVRAIGALLEEYASAWQGSEAFEKLSEPVAHASPFREEQIQSWLHEFVNALEREKLLLVSIPPEVLQQLASSCPHQVQDRAWLVMFYSIALSVEFSSDASDESTKAQLRNNLWLAFNDVRLLIEPAVTSIQALIIMVFYAEEFMTPSVSWSLIAKACVMLQALGITHWSLDSATSERRIALFWRLNLLDKELALILCRPPIFHREMGNAISLPSLEKAATRQQSRRSDGGYVLFEAHYNNQMHLLSRVRADIWQGLYGPDGETAAAIEKSLESWYREAKQVLEAAALVEKPFLTANNIEMVDFGLQTLHFHYLSLLVLLTVSSKRLRSKAIQPAQELLNLLPRFGDKIMAQREPFHCLLWQYLHCPLAAFGALWGEIVIKPDADTELSKQLVEAIEHLPRFLSLLRSRNSLAGKLQSITTRMVEHARATLQSQAATLKGQENAAIQDSASSQPGMRSIPPQAAWNTVGGDNFDAPLDDKFGLVNDPFWDTTFDWFAWSTEDPSVEAPTRWNG</sequence>
<reference evidence="1" key="1">
    <citation type="submission" date="2022-08" db="EMBL/GenBank/DDBJ databases">
        <title>Genome Sequence of Lecanicillium fungicola.</title>
        <authorList>
            <person name="Buettner E."/>
        </authorList>
    </citation>
    <scope>NUCLEOTIDE SEQUENCE</scope>
    <source>
        <strain evidence="1">Babe33</strain>
    </source>
</reference>
<organism evidence="1 2">
    <name type="scientific">Zarea fungicola</name>
    <dbReference type="NCBI Taxonomy" id="93591"/>
    <lineage>
        <taxon>Eukaryota</taxon>
        <taxon>Fungi</taxon>
        <taxon>Dikarya</taxon>
        <taxon>Ascomycota</taxon>
        <taxon>Pezizomycotina</taxon>
        <taxon>Sordariomycetes</taxon>
        <taxon>Hypocreomycetidae</taxon>
        <taxon>Hypocreales</taxon>
        <taxon>Cordycipitaceae</taxon>
        <taxon>Zarea</taxon>
    </lineage>
</organism>
<accession>A0ACC1NNK7</accession>
<keyword evidence="2" id="KW-1185">Reference proteome</keyword>
<dbReference type="Proteomes" id="UP001143910">
    <property type="component" value="Unassembled WGS sequence"/>
</dbReference>
<evidence type="ECO:0000313" key="2">
    <source>
        <dbReference type="Proteomes" id="UP001143910"/>
    </source>
</evidence>
<name>A0ACC1NNK7_9HYPO</name>
<proteinExistence type="predicted"/>
<dbReference type="EMBL" id="JANJQO010000195">
    <property type="protein sequence ID" value="KAJ2980494.1"/>
    <property type="molecule type" value="Genomic_DNA"/>
</dbReference>